<dbReference type="AlphaFoldDB" id="A0A7S0ASU4"/>
<protein>
    <recommendedName>
        <fullName evidence="3">Thioredoxin domain-containing protein</fullName>
    </recommendedName>
</protein>
<name>A0A7S0ASU4_9DINO</name>
<dbReference type="SUPFAM" id="SSF52833">
    <property type="entry name" value="Thioredoxin-like"/>
    <property type="match status" value="1"/>
</dbReference>
<feature type="chain" id="PRO_5031377943" description="Thioredoxin domain-containing protein" evidence="1">
    <location>
        <begin position="22"/>
        <end position="200"/>
    </location>
</feature>
<keyword evidence="1" id="KW-0732">Signal</keyword>
<dbReference type="InterPro" id="IPR036249">
    <property type="entry name" value="Thioredoxin-like_sf"/>
</dbReference>
<dbReference type="Gene3D" id="3.40.30.10">
    <property type="entry name" value="Glutaredoxin"/>
    <property type="match status" value="1"/>
</dbReference>
<reference evidence="2" key="1">
    <citation type="submission" date="2021-01" db="EMBL/GenBank/DDBJ databases">
        <authorList>
            <person name="Corre E."/>
            <person name="Pelletier E."/>
            <person name="Niang G."/>
            <person name="Scheremetjew M."/>
            <person name="Finn R."/>
            <person name="Kale V."/>
            <person name="Holt S."/>
            <person name="Cochrane G."/>
            <person name="Meng A."/>
            <person name="Brown T."/>
            <person name="Cohen L."/>
        </authorList>
    </citation>
    <scope>NUCLEOTIDE SEQUENCE</scope>
    <source>
        <strain evidence="2">Pbaha01</strain>
    </source>
</reference>
<evidence type="ECO:0000313" key="2">
    <source>
        <dbReference type="EMBL" id="CAD8373564.1"/>
    </source>
</evidence>
<accession>A0A7S0ASU4</accession>
<dbReference type="EMBL" id="HBEG01035052">
    <property type="protein sequence ID" value="CAD8373564.1"/>
    <property type="molecule type" value="Transcribed_RNA"/>
</dbReference>
<sequence length="200" mass="21239">MPARLLLASVASLHVLGGALRASPEPSAGHVAGWQCALNERPHLAGLARAPAGVASFHLLNSSSAAGNVLAVDPSSLGEMTLKGTDFLVTFYAPWCKYSQLFVLNGGVHAPLERLSTALEKRGGPRVFKFNIEEHERPVGFQFEGVPTIILVTEAGKRKVEYMANPLDLDKLVAFVVARASHKPAQHISLAAALNATRSA</sequence>
<evidence type="ECO:0000256" key="1">
    <source>
        <dbReference type="SAM" id="SignalP"/>
    </source>
</evidence>
<proteinExistence type="predicted"/>
<evidence type="ECO:0008006" key="3">
    <source>
        <dbReference type="Google" id="ProtNLM"/>
    </source>
</evidence>
<dbReference type="CDD" id="cd02961">
    <property type="entry name" value="PDI_a_family"/>
    <property type="match status" value="1"/>
</dbReference>
<organism evidence="2">
    <name type="scientific">Pyrodinium bahamense</name>
    <dbReference type="NCBI Taxonomy" id="73915"/>
    <lineage>
        <taxon>Eukaryota</taxon>
        <taxon>Sar</taxon>
        <taxon>Alveolata</taxon>
        <taxon>Dinophyceae</taxon>
        <taxon>Gonyaulacales</taxon>
        <taxon>Pyrocystaceae</taxon>
        <taxon>Pyrodinium</taxon>
    </lineage>
</organism>
<feature type="signal peptide" evidence="1">
    <location>
        <begin position="1"/>
        <end position="21"/>
    </location>
</feature>
<gene>
    <name evidence="2" type="ORF">PBAH0796_LOCUS21423</name>
</gene>